<evidence type="ECO:0000256" key="1">
    <source>
        <dbReference type="ARBA" id="ARBA00000822"/>
    </source>
</evidence>
<keyword evidence="20" id="KW-1185">Reference proteome</keyword>
<dbReference type="Pfam" id="PF00704">
    <property type="entry name" value="Glyco_hydro_18"/>
    <property type="match status" value="1"/>
</dbReference>
<evidence type="ECO:0000256" key="11">
    <source>
        <dbReference type="ARBA" id="ARBA00023295"/>
    </source>
</evidence>
<feature type="domain" description="CBM1" evidence="17">
    <location>
        <begin position="351"/>
        <end position="387"/>
    </location>
</feature>
<dbReference type="EMBL" id="LGSR01000017">
    <property type="protein sequence ID" value="KOS20403.1"/>
    <property type="molecule type" value="Genomic_DNA"/>
</dbReference>
<comment type="similarity">
    <text evidence="14">Belongs to the glycosyl hydrolase 18 family.</text>
</comment>
<evidence type="ECO:0000256" key="2">
    <source>
        <dbReference type="ARBA" id="ARBA00004613"/>
    </source>
</evidence>
<dbReference type="SUPFAM" id="SSF51445">
    <property type="entry name" value="(Trans)glycosidases"/>
    <property type="match status" value="1"/>
</dbReference>
<dbReference type="GO" id="GO:0005576">
    <property type="term" value="C:extracellular region"/>
    <property type="evidence" value="ECO:0007669"/>
    <property type="project" value="UniProtKB-SubCell"/>
</dbReference>
<keyword evidence="4" id="KW-0964">Secreted</keyword>
<feature type="domain" description="GH18" evidence="18">
    <location>
        <begin position="30"/>
        <end position="311"/>
    </location>
</feature>
<dbReference type="STRING" id="150374.A0A0N0RTN8"/>
<keyword evidence="9" id="KW-0843">Virulence</keyword>
<keyword evidence="6 16" id="KW-0732">Signal</keyword>
<comment type="subcellular location">
    <subcellularLocation>
        <location evidence="2">Secreted</location>
    </subcellularLocation>
</comment>
<dbReference type="SMART" id="SM00236">
    <property type="entry name" value="fCBD"/>
    <property type="match status" value="1"/>
</dbReference>
<evidence type="ECO:0000256" key="4">
    <source>
        <dbReference type="ARBA" id="ARBA00022525"/>
    </source>
</evidence>
<keyword evidence="5" id="KW-0147">Chitin-binding</keyword>
<evidence type="ECO:0000256" key="6">
    <source>
        <dbReference type="ARBA" id="ARBA00022729"/>
    </source>
</evidence>
<keyword evidence="8" id="KW-0146">Chitin degradation</keyword>
<dbReference type="InterPro" id="IPR050542">
    <property type="entry name" value="Glycosyl_Hydrlase18_Chitinase"/>
</dbReference>
<evidence type="ECO:0000256" key="10">
    <source>
        <dbReference type="ARBA" id="ARBA00023277"/>
    </source>
</evidence>
<dbReference type="InterPro" id="IPR017853">
    <property type="entry name" value="GH"/>
</dbReference>
<reference evidence="19 20" key="1">
    <citation type="submission" date="2015-07" db="EMBL/GenBank/DDBJ databases">
        <title>The genome of the fungus Escovopsis weberi, a specialized disease agent of ant agriculture.</title>
        <authorList>
            <person name="de Man T.J."/>
            <person name="Stajich J.E."/>
            <person name="Kubicek C.P."/>
            <person name="Chenthamara K."/>
            <person name="Atanasova L."/>
            <person name="Druzhinina I.S."/>
            <person name="Birnbaum S."/>
            <person name="Barribeau S.M."/>
            <person name="Teiling C."/>
            <person name="Suen G."/>
            <person name="Currie C."/>
            <person name="Gerardo N.M."/>
        </authorList>
    </citation>
    <scope>NUCLEOTIDE SEQUENCE [LARGE SCALE GENOMIC DNA]</scope>
</reference>
<keyword evidence="12" id="KW-0624">Polysaccharide degradation</keyword>
<evidence type="ECO:0000256" key="16">
    <source>
        <dbReference type="SAM" id="SignalP"/>
    </source>
</evidence>
<comment type="catalytic activity">
    <reaction evidence="1">
        <text>Random endo-hydrolysis of N-acetyl-beta-D-glucosaminide (1-&gt;4)-beta-linkages in chitin and chitodextrins.</text>
        <dbReference type="EC" id="3.2.1.14"/>
    </reaction>
</comment>
<dbReference type="GO" id="GO:0008061">
    <property type="term" value="F:chitin binding"/>
    <property type="evidence" value="ECO:0007669"/>
    <property type="project" value="UniProtKB-KW"/>
</dbReference>
<name>A0A0N0RTN8_ESCWE</name>
<evidence type="ECO:0000313" key="20">
    <source>
        <dbReference type="Proteomes" id="UP000053831"/>
    </source>
</evidence>
<dbReference type="Proteomes" id="UP000053831">
    <property type="component" value="Unassembled WGS sequence"/>
</dbReference>
<feature type="signal peptide" evidence="16">
    <location>
        <begin position="1"/>
        <end position="22"/>
    </location>
</feature>
<evidence type="ECO:0000256" key="7">
    <source>
        <dbReference type="ARBA" id="ARBA00022801"/>
    </source>
</evidence>
<dbReference type="GO" id="GO:0000272">
    <property type="term" value="P:polysaccharide catabolic process"/>
    <property type="evidence" value="ECO:0007669"/>
    <property type="project" value="UniProtKB-KW"/>
</dbReference>
<evidence type="ECO:0000259" key="17">
    <source>
        <dbReference type="PROSITE" id="PS51164"/>
    </source>
</evidence>
<dbReference type="SUPFAM" id="SSF57180">
    <property type="entry name" value="Cellulose-binding domain"/>
    <property type="match status" value="1"/>
</dbReference>
<accession>A0A0N0RTN8</accession>
<dbReference type="Pfam" id="PF00734">
    <property type="entry name" value="CBM_1"/>
    <property type="match status" value="1"/>
</dbReference>
<evidence type="ECO:0000256" key="14">
    <source>
        <dbReference type="RuleBase" id="RU004453"/>
    </source>
</evidence>
<dbReference type="InterPro" id="IPR001579">
    <property type="entry name" value="Glyco_hydro_18_chit_AS"/>
</dbReference>
<dbReference type="PROSITE" id="PS51910">
    <property type="entry name" value="GH18_2"/>
    <property type="match status" value="1"/>
</dbReference>
<dbReference type="AlphaFoldDB" id="A0A0N0RTN8"/>
<evidence type="ECO:0000256" key="3">
    <source>
        <dbReference type="ARBA" id="ARBA00012729"/>
    </source>
</evidence>
<protein>
    <recommendedName>
        <fullName evidence="3">chitinase</fullName>
        <ecNumber evidence="3">3.2.1.14</ecNumber>
    </recommendedName>
</protein>
<evidence type="ECO:0000256" key="15">
    <source>
        <dbReference type="SAM" id="MobiDB-lite"/>
    </source>
</evidence>
<keyword evidence="10" id="KW-0119">Carbohydrate metabolism</keyword>
<dbReference type="PANTHER" id="PTHR45708:SF49">
    <property type="entry name" value="ENDOCHITINASE"/>
    <property type="match status" value="1"/>
</dbReference>
<dbReference type="OrthoDB" id="2425929at2759"/>
<keyword evidence="7 13" id="KW-0378">Hydrolase</keyword>
<evidence type="ECO:0000256" key="13">
    <source>
        <dbReference type="RuleBase" id="RU000489"/>
    </source>
</evidence>
<sequence>MLSIPSLAAGLGFLGLIGGVQAGYNPSASNNIAVYWGQNSAAAPDVNIINLSFLTGLYRPAMNFANAGNNCTAIAGSDLMRCPQIEADIIECQQTYGKTILLSMAGATYTEGGFPSEAAAVAAANNFWSLFGPIQSGSTATRPFGNAVVDGFDFDFESTVNNALSFTRQLRQLTNSAGGKKFYLSTAPQCVYPDAADQTFLQGQVAMDLIQIQFYNNWCGVANFPTGWNFATWDNWAKTVSANPNVKILLGVPASPGAANAGSWPSSSQLSSAFSDAKTYSSFGGAMLWDMSQLYQNLDFLKQIVSLVGGGGASPSPQPPSSTPAPSPTTPPPSTAPTTPPVSSPTGGNGAGLPQWAQCGGMGYTGPTQCAAPYKCVTSSVWWSSCQ</sequence>
<organism evidence="19 20">
    <name type="scientific">Escovopsis weberi</name>
    <dbReference type="NCBI Taxonomy" id="150374"/>
    <lineage>
        <taxon>Eukaryota</taxon>
        <taxon>Fungi</taxon>
        <taxon>Dikarya</taxon>
        <taxon>Ascomycota</taxon>
        <taxon>Pezizomycotina</taxon>
        <taxon>Sordariomycetes</taxon>
        <taxon>Hypocreomycetidae</taxon>
        <taxon>Hypocreales</taxon>
        <taxon>Hypocreaceae</taxon>
        <taxon>Escovopsis</taxon>
    </lineage>
</organism>
<evidence type="ECO:0000256" key="12">
    <source>
        <dbReference type="ARBA" id="ARBA00023326"/>
    </source>
</evidence>
<dbReference type="GO" id="GO:0008843">
    <property type="term" value="F:endochitinase activity"/>
    <property type="evidence" value="ECO:0007669"/>
    <property type="project" value="UniProtKB-EC"/>
</dbReference>
<dbReference type="PROSITE" id="PS01095">
    <property type="entry name" value="GH18_1"/>
    <property type="match status" value="1"/>
</dbReference>
<evidence type="ECO:0000256" key="8">
    <source>
        <dbReference type="ARBA" id="ARBA00023024"/>
    </source>
</evidence>
<proteinExistence type="inferred from homology"/>
<dbReference type="PROSITE" id="PS51164">
    <property type="entry name" value="CBM1_2"/>
    <property type="match status" value="1"/>
</dbReference>
<comment type="caution">
    <text evidence="19">The sequence shown here is derived from an EMBL/GenBank/DDBJ whole genome shotgun (WGS) entry which is preliminary data.</text>
</comment>
<gene>
    <name evidence="19" type="ORF">ESCO_005280</name>
</gene>
<evidence type="ECO:0000259" key="18">
    <source>
        <dbReference type="PROSITE" id="PS51910"/>
    </source>
</evidence>
<dbReference type="GO" id="GO:0006032">
    <property type="term" value="P:chitin catabolic process"/>
    <property type="evidence" value="ECO:0007669"/>
    <property type="project" value="UniProtKB-KW"/>
</dbReference>
<dbReference type="EC" id="3.2.1.14" evidence="3"/>
<keyword evidence="11 13" id="KW-0326">Glycosidase</keyword>
<dbReference type="InterPro" id="IPR000254">
    <property type="entry name" value="CBD"/>
</dbReference>
<dbReference type="InterPro" id="IPR001223">
    <property type="entry name" value="Glyco_hydro18_cat"/>
</dbReference>
<feature type="region of interest" description="Disordered" evidence="15">
    <location>
        <begin position="311"/>
        <end position="353"/>
    </location>
</feature>
<dbReference type="PANTHER" id="PTHR45708">
    <property type="entry name" value="ENDOCHITINASE"/>
    <property type="match status" value="1"/>
</dbReference>
<feature type="chain" id="PRO_5005857598" description="chitinase" evidence="16">
    <location>
        <begin position="23"/>
        <end position="387"/>
    </location>
</feature>
<evidence type="ECO:0000256" key="9">
    <source>
        <dbReference type="ARBA" id="ARBA00023026"/>
    </source>
</evidence>
<dbReference type="Gene3D" id="3.20.20.80">
    <property type="entry name" value="Glycosidases"/>
    <property type="match status" value="1"/>
</dbReference>
<dbReference type="GO" id="GO:0030248">
    <property type="term" value="F:cellulose binding"/>
    <property type="evidence" value="ECO:0007669"/>
    <property type="project" value="InterPro"/>
</dbReference>
<feature type="compositionally biased region" description="Pro residues" evidence="15">
    <location>
        <begin position="316"/>
        <end position="343"/>
    </location>
</feature>
<dbReference type="InterPro" id="IPR035971">
    <property type="entry name" value="CBD_sf"/>
</dbReference>
<evidence type="ECO:0000313" key="19">
    <source>
        <dbReference type="EMBL" id="KOS20403.1"/>
    </source>
</evidence>
<evidence type="ECO:0000256" key="5">
    <source>
        <dbReference type="ARBA" id="ARBA00022669"/>
    </source>
</evidence>